<feature type="binding site" evidence="5">
    <location>
        <position position="323"/>
    </location>
    <ligand>
        <name>L-glutamate</name>
        <dbReference type="ChEBI" id="CHEBI:29985"/>
    </ligand>
</feature>
<accession>A0A3D9FEW1</accession>
<feature type="binding site" evidence="6">
    <location>
        <position position="341"/>
    </location>
    <ligand>
        <name>ATP</name>
        <dbReference type="ChEBI" id="CHEBI:30616"/>
    </ligand>
</feature>
<dbReference type="PROSITE" id="PS00180">
    <property type="entry name" value="GLNA_1"/>
    <property type="match status" value="1"/>
</dbReference>
<dbReference type="InterPro" id="IPR008146">
    <property type="entry name" value="Gln_synth_cat_dom"/>
</dbReference>
<gene>
    <name evidence="14" type="ORF">DFR46_1131</name>
</gene>
<feature type="binding site" evidence="5">
    <location>
        <position position="361"/>
    </location>
    <ligand>
        <name>L-glutamate</name>
        <dbReference type="ChEBI" id="CHEBI:29985"/>
    </ligand>
</feature>
<evidence type="ECO:0000256" key="7">
    <source>
        <dbReference type="PIRSR" id="PIRSR604809-3"/>
    </source>
</evidence>
<keyword evidence="6 11" id="KW-0547">Nucleotide-binding</keyword>
<name>A0A3D9FEW1_9SPHN</name>
<feature type="binding site" evidence="5">
    <location>
        <position position="341"/>
    </location>
    <ligand>
        <name>L-glutamate</name>
        <dbReference type="ChEBI" id="CHEBI:29985"/>
    </ligand>
</feature>
<dbReference type="FunFam" id="3.30.590.10:FF:000001">
    <property type="entry name" value="Glutamine synthetase"/>
    <property type="match status" value="1"/>
</dbReference>
<evidence type="ECO:0000256" key="8">
    <source>
        <dbReference type="PIRSR" id="PIRSR604809-50"/>
    </source>
</evidence>
<evidence type="ECO:0000259" key="13">
    <source>
        <dbReference type="PROSITE" id="PS51987"/>
    </source>
</evidence>
<keyword evidence="15" id="KW-1185">Reference proteome</keyword>
<evidence type="ECO:0000313" key="15">
    <source>
        <dbReference type="Proteomes" id="UP000256310"/>
    </source>
</evidence>
<comment type="subunit">
    <text evidence="3">Oligomer of 12 subunits arranged in the form of two hexameric ring.</text>
</comment>
<feature type="binding site" evidence="7">
    <location>
        <position position="359"/>
    </location>
    <ligand>
        <name>Mg(2+)</name>
        <dbReference type="ChEBI" id="CHEBI:18420"/>
        <label>1</label>
    </ligand>
</feature>
<evidence type="ECO:0000256" key="4">
    <source>
        <dbReference type="ARBA" id="ARBA00023231"/>
    </source>
</evidence>
<dbReference type="InterPro" id="IPR014746">
    <property type="entry name" value="Gln_synth/guanido_kin_cat_dom"/>
</dbReference>
<dbReference type="SMART" id="SM01230">
    <property type="entry name" value="Gln-synt_C"/>
    <property type="match status" value="1"/>
</dbReference>
<feature type="binding site" evidence="7">
    <location>
        <position position="215"/>
    </location>
    <ligand>
        <name>Mg(2+)</name>
        <dbReference type="ChEBI" id="CHEBI:18420"/>
        <label>1</label>
    </ligand>
</feature>
<dbReference type="EC" id="6.3.1.2" evidence="11"/>
<dbReference type="OrthoDB" id="9807095at2"/>
<evidence type="ECO:0000256" key="9">
    <source>
        <dbReference type="PROSITE-ProRule" id="PRU01330"/>
    </source>
</evidence>
<dbReference type="GO" id="GO:0005737">
    <property type="term" value="C:cytoplasm"/>
    <property type="evidence" value="ECO:0007669"/>
    <property type="project" value="TreeGrafter"/>
</dbReference>
<feature type="binding site" evidence="6">
    <location>
        <begin position="273"/>
        <end position="275"/>
    </location>
    <ligand>
        <name>ATP</name>
        <dbReference type="ChEBI" id="CHEBI:30616"/>
    </ligand>
</feature>
<dbReference type="InterPro" id="IPR008147">
    <property type="entry name" value="Gln_synt_N"/>
</dbReference>
<dbReference type="Proteomes" id="UP000256310">
    <property type="component" value="Unassembled WGS sequence"/>
</dbReference>
<evidence type="ECO:0000256" key="6">
    <source>
        <dbReference type="PIRSR" id="PIRSR604809-2"/>
    </source>
</evidence>
<dbReference type="GO" id="GO:0046872">
    <property type="term" value="F:metal ion binding"/>
    <property type="evidence" value="ECO:0007669"/>
    <property type="project" value="UniProtKB-KW"/>
</dbReference>
<feature type="binding site" evidence="7">
    <location>
        <position position="134"/>
    </location>
    <ligand>
        <name>Mg(2+)</name>
        <dbReference type="ChEBI" id="CHEBI:18420"/>
        <label>1</label>
    </ligand>
</feature>
<dbReference type="RefSeq" id="WP_116235560.1">
    <property type="nucleotide sequence ID" value="NZ_QRDP01000004.1"/>
</dbReference>
<keyword evidence="6 11" id="KW-0067">ATP-binding</keyword>
<sequence>MTTTAKDIIKRIKDEEIEWVDLRFTDPRGKWQHLQMCSGAMGEDEFEDGLMFDGSSIEGWKVINESDMILRPDLDAVYSDPFSATPMLAVFCDIVEPGDGSLYARDPRSTAKRAEAFLKTTGLGDTVYVGPEPEFFMFDDVRFEDGYDRSYFKIDDIELPTNTGREYEMGNLGHRPRAKGGYFPVPPVDSTMDVRAEMVSTLLEMGLPMDKHHHEVAAAQHELGVTFGTLTQTADRVQVYKYVVQMVAQAYGKTATFMPKPIKDDNGSGMHTHMSIWDNGKPTFAGNGYAGLSDNCLYFIGGVIKHAKALNAFTNPTTNSYKRLVPGFEAPVLLAYSSRNRSASCRIPYGSGDKAKRVEFRFPDPLANPYLSFSALLMAGIDGIENRLHPGDAMDKNLYDLPPEELANVPTVCGSLREALESLEEDYEFLLKGDVFYREQIEAYAALKWEENARLETTPSPVEYDMYYSS</sequence>
<evidence type="ECO:0000256" key="10">
    <source>
        <dbReference type="RuleBase" id="RU000384"/>
    </source>
</evidence>
<feature type="binding site" evidence="6">
    <location>
        <position position="354"/>
    </location>
    <ligand>
        <name>ATP</name>
        <dbReference type="ChEBI" id="CHEBI:30616"/>
    </ligand>
</feature>
<keyword evidence="11" id="KW-0436">Ligase</keyword>
<dbReference type="InterPro" id="IPR004809">
    <property type="entry name" value="Gln_synth_I"/>
</dbReference>
<keyword evidence="7" id="KW-0479">Metal-binding</keyword>
<keyword evidence="8" id="KW-0597">Phosphoprotein</keyword>
<dbReference type="PANTHER" id="PTHR43407">
    <property type="entry name" value="GLUTAMINE SYNTHETASE"/>
    <property type="match status" value="1"/>
</dbReference>
<comment type="similarity">
    <text evidence="2 9 10">Belongs to the glutamine synthetase family.</text>
</comment>
<dbReference type="SUPFAM" id="SSF55931">
    <property type="entry name" value="Glutamine synthetase/guanido kinase"/>
    <property type="match status" value="1"/>
</dbReference>
<evidence type="ECO:0000256" key="11">
    <source>
        <dbReference type="RuleBase" id="RU004356"/>
    </source>
</evidence>
<feature type="binding site" evidence="7">
    <location>
        <position position="222"/>
    </location>
    <ligand>
        <name>Mg(2+)</name>
        <dbReference type="ChEBI" id="CHEBI:18420"/>
        <label>1</label>
    </ligand>
</feature>
<dbReference type="Gene3D" id="3.10.20.70">
    <property type="entry name" value="Glutamine synthetase, N-terminal domain"/>
    <property type="match status" value="1"/>
</dbReference>
<evidence type="ECO:0000256" key="2">
    <source>
        <dbReference type="ARBA" id="ARBA00009897"/>
    </source>
</evidence>
<evidence type="ECO:0000313" key="14">
    <source>
        <dbReference type="EMBL" id="RED16117.1"/>
    </source>
</evidence>
<comment type="function">
    <text evidence="1">Catalyzes the ATP-dependent biosynthesis of glutamine from glutamate and ammonia.</text>
</comment>
<feature type="domain" description="GS catalytic" evidence="13">
    <location>
        <begin position="107"/>
        <end position="470"/>
    </location>
</feature>
<keyword evidence="4" id="KW-0535">Nitrogen fixation</keyword>
<comment type="catalytic activity">
    <reaction evidence="11">
        <text>L-glutamate + NH4(+) + ATP = L-glutamine + ADP + phosphate + H(+)</text>
        <dbReference type="Rhea" id="RHEA:16169"/>
        <dbReference type="ChEBI" id="CHEBI:15378"/>
        <dbReference type="ChEBI" id="CHEBI:28938"/>
        <dbReference type="ChEBI" id="CHEBI:29985"/>
        <dbReference type="ChEBI" id="CHEBI:30616"/>
        <dbReference type="ChEBI" id="CHEBI:43474"/>
        <dbReference type="ChEBI" id="CHEBI:58359"/>
        <dbReference type="ChEBI" id="CHEBI:456216"/>
        <dbReference type="EC" id="6.3.1.2"/>
    </reaction>
</comment>
<dbReference type="InterPro" id="IPR027303">
    <property type="entry name" value="Gln_synth_gly_rich_site"/>
</dbReference>
<evidence type="ECO:0000259" key="12">
    <source>
        <dbReference type="PROSITE" id="PS51986"/>
    </source>
</evidence>
<dbReference type="GO" id="GO:0006542">
    <property type="term" value="P:glutamine biosynthetic process"/>
    <property type="evidence" value="ECO:0007669"/>
    <property type="project" value="InterPro"/>
</dbReference>
<dbReference type="NCBIfam" id="TIGR00653">
    <property type="entry name" value="GlnA"/>
    <property type="match status" value="1"/>
</dbReference>
<dbReference type="EMBL" id="QRDP01000004">
    <property type="protein sequence ID" value="RED16117.1"/>
    <property type="molecule type" value="Genomic_DNA"/>
</dbReference>
<dbReference type="GO" id="GO:0005524">
    <property type="term" value="F:ATP binding"/>
    <property type="evidence" value="ECO:0007669"/>
    <property type="project" value="UniProtKB-KW"/>
</dbReference>
<feature type="binding site" evidence="5">
    <location>
        <begin position="266"/>
        <end position="267"/>
    </location>
    <ligand>
        <name>L-glutamate</name>
        <dbReference type="ChEBI" id="CHEBI:29985"/>
    </ligand>
</feature>
<feature type="binding site" evidence="7">
    <location>
        <position position="132"/>
    </location>
    <ligand>
        <name>Mg(2+)</name>
        <dbReference type="ChEBI" id="CHEBI:18420"/>
        <label>1</label>
    </ligand>
</feature>
<dbReference type="SUPFAM" id="SSF54368">
    <property type="entry name" value="Glutamine synthetase, N-terminal domain"/>
    <property type="match status" value="1"/>
</dbReference>
<dbReference type="GO" id="GO:0004356">
    <property type="term" value="F:glutamine synthetase activity"/>
    <property type="evidence" value="ECO:0007669"/>
    <property type="project" value="UniProtKB-EC"/>
</dbReference>
<dbReference type="GO" id="GO:0016020">
    <property type="term" value="C:membrane"/>
    <property type="evidence" value="ECO:0007669"/>
    <property type="project" value="TreeGrafter"/>
</dbReference>
<dbReference type="InterPro" id="IPR036651">
    <property type="entry name" value="Gln_synt_N_sf"/>
</dbReference>
<feature type="modified residue" description="O-AMP-tyrosine" evidence="8">
    <location>
        <position position="399"/>
    </location>
</feature>
<feature type="binding site" evidence="5">
    <location>
        <position position="329"/>
    </location>
    <ligand>
        <name>L-glutamate</name>
        <dbReference type="ChEBI" id="CHEBI:29985"/>
    </ligand>
</feature>
<dbReference type="AlphaFoldDB" id="A0A3D9FEW1"/>
<dbReference type="GO" id="GO:0019740">
    <property type="term" value="P:nitrogen utilization"/>
    <property type="evidence" value="ECO:0007669"/>
    <property type="project" value="TreeGrafter"/>
</dbReference>
<comment type="cofactor">
    <cofactor evidence="7">
        <name>Mg(2+)</name>
        <dbReference type="ChEBI" id="CHEBI:18420"/>
    </cofactor>
    <text evidence="7">Binds 2 Mg(2+) ions per subunit.</text>
</comment>
<dbReference type="PROSITE" id="PS51987">
    <property type="entry name" value="GS_CATALYTIC"/>
    <property type="match status" value="1"/>
</dbReference>
<feature type="binding site" evidence="6">
    <location>
        <position position="210"/>
    </location>
    <ligand>
        <name>ATP</name>
        <dbReference type="ChEBI" id="CHEBI:30616"/>
    </ligand>
</feature>
<evidence type="ECO:0000256" key="5">
    <source>
        <dbReference type="PIRSR" id="PIRSR604809-1"/>
    </source>
</evidence>
<reference evidence="14 15" key="1">
    <citation type="submission" date="2018-07" db="EMBL/GenBank/DDBJ databases">
        <title>Genomic Encyclopedia of Type Strains, Phase IV (KMG-IV): sequencing the most valuable type-strain genomes for metagenomic binning, comparative biology and taxonomic classification.</title>
        <authorList>
            <person name="Goeker M."/>
        </authorList>
    </citation>
    <scope>NUCLEOTIDE SEQUENCE [LARGE SCALE GENOMIC DNA]</scope>
    <source>
        <strain evidence="14 15">DSM 26725</strain>
    </source>
</reference>
<dbReference type="Gene3D" id="3.30.590.10">
    <property type="entry name" value="Glutamine synthetase/guanido kinase, catalytic domain"/>
    <property type="match status" value="1"/>
</dbReference>
<organism evidence="14 15">
    <name type="scientific">Parasphingopyxis lamellibrachiae</name>
    <dbReference type="NCBI Taxonomy" id="680125"/>
    <lineage>
        <taxon>Bacteria</taxon>
        <taxon>Pseudomonadati</taxon>
        <taxon>Pseudomonadota</taxon>
        <taxon>Alphaproteobacteria</taxon>
        <taxon>Sphingomonadales</taxon>
        <taxon>Sphingomonadaceae</taxon>
        <taxon>Parasphingopyxis</taxon>
    </lineage>
</organism>
<dbReference type="InterPro" id="IPR027302">
    <property type="entry name" value="Gln_synth_N_conserv_site"/>
</dbReference>
<dbReference type="Pfam" id="PF03951">
    <property type="entry name" value="Gln-synt_N"/>
    <property type="match status" value="1"/>
</dbReference>
<dbReference type="Pfam" id="PF00120">
    <property type="entry name" value="Gln-synt_C"/>
    <property type="match status" value="1"/>
</dbReference>
<evidence type="ECO:0000256" key="1">
    <source>
        <dbReference type="ARBA" id="ARBA00003117"/>
    </source>
</evidence>
<keyword evidence="7" id="KW-0460">Magnesium</keyword>
<feature type="binding site" evidence="7">
    <location>
        <position position="271"/>
    </location>
    <ligand>
        <name>Mg(2+)</name>
        <dbReference type="ChEBI" id="CHEBI:18420"/>
        <label>1</label>
    </ligand>
</feature>
<dbReference type="PROSITE" id="PS51986">
    <property type="entry name" value="GS_BETA_GRASP"/>
    <property type="match status" value="1"/>
</dbReference>
<evidence type="ECO:0000256" key="3">
    <source>
        <dbReference type="ARBA" id="ARBA00011258"/>
    </source>
</evidence>
<dbReference type="PROSITE" id="PS00181">
    <property type="entry name" value="GLNA_ATP"/>
    <property type="match status" value="1"/>
</dbReference>
<dbReference type="PANTHER" id="PTHR43407:SF2">
    <property type="entry name" value="GLUTAMINE SYNTHETASE"/>
    <property type="match status" value="1"/>
</dbReference>
<comment type="caution">
    <text evidence="14">The sequence shown here is derived from an EMBL/GenBank/DDBJ whole genome shotgun (WGS) entry which is preliminary data.</text>
</comment>
<proteinExistence type="inferred from homology"/>
<feature type="domain" description="GS beta-grasp" evidence="12">
    <location>
        <begin position="15"/>
        <end position="100"/>
    </location>
</feature>
<protein>
    <recommendedName>
        <fullName evidence="11">Glutamine synthetase</fullName>
        <ecNumber evidence="11">6.3.1.2</ecNumber>
    </recommendedName>
</protein>